<dbReference type="PRINTS" id="PR00111">
    <property type="entry name" value="ABHYDROLASE"/>
</dbReference>
<dbReference type="GO" id="GO:0016787">
    <property type="term" value="F:hydrolase activity"/>
    <property type="evidence" value="ECO:0007669"/>
    <property type="project" value="UniProtKB-KW"/>
</dbReference>
<organism evidence="2 3">
    <name type="scientific">Sphingomonas morindae</name>
    <dbReference type="NCBI Taxonomy" id="1541170"/>
    <lineage>
        <taxon>Bacteria</taxon>
        <taxon>Pseudomonadati</taxon>
        <taxon>Pseudomonadota</taxon>
        <taxon>Alphaproteobacteria</taxon>
        <taxon>Sphingomonadales</taxon>
        <taxon>Sphingomonadaceae</taxon>
        <taxon>Sphingomonas</taxon>
    </lineage>
</organism>
<dbReference type="InterPro" id="IPR029058">
    <property type="entry name" value="AB_hydrolase_fold"/>
</dbReference>
<dbReference type="Gene3D" id="3.40.50.1820">
    <property type="entry name" value="alpha/beta hydrolase"/>
    <property type="match status" value="1"/>
</dbReference>
<dbReference type="Proteomes" id="UP001056937">
    <property type="component" value="Chromosome 2"/>
</dbReference>
<reference evidence="2" key="1">
    <citation type="journal article" date="2022" name="Toxins">
        <title>Genomic Analysis of Sphingopyxis sp. USTB-05 for Biodegrading Cyanobacterial Hepatotoxins.</title>
        <authorList>
            <person name="Liu C."/>
            <person name="Xu Q."/>
            <person name="Zhao Z."/>
            <person name="Zhang H."/>
            <person name="Liu X."/>
            <person name="Yin C."/>
            <person name="Liu Y."/>
            <person name="Yan H."/>
        </authorList>
    </citation>
    <scope>NUCLEOTIDE SEQUENCE</scope>
    <source>
        <strain evidence="2">NBD5</strain>
    </source>
</reference>
<keyword evidence="3" id="KW-1185">Reference proteome</keyword>
<dbReference type="RefSeq" id="WP_252168760.1">
    <property type="nucleotide sequence ID" value="NZ_CP084931.1"/>
</dbReference>
<name>A0ABY4XE00_9SPHN</name>
<accession>A0ABY4XE00</accession>
<dbReference type="PRINTS" id="PR00412">
    <property type="entry name" value="EPOXHYDRLASE"/>
</dbReference>
<dbReference type="EMBL" id="CP084931">
    <property type="protein sequence ID" value="USI74946.1"/>
    <property type="molecule type" value="Genomic_DNA"/>
</dbReference>
<dbReference type="InterPro" id="IPR000073">
    <property type="entry name" value="AB_hydrolase_1"/>
</dbReference>
<evidence type="ECO:0000313" key="2">
    <source>
        <dbReference type="EMBL" id="USI74946.1"/>
    </source>
</evidence>
<gene>
    <name evidence="2" type="ORF">LHA26_17400</name>
</gene>
<dbReference type="PANTHER" id="PTHR43798">
    <property type="entry name" value="MONOACYLGLYCEROL LIPASE"/>
    <property type="match status" value="1"/>
</dbReference>
<dbReference type="SUPFAM" id="SSF53474">
    <property type="entry name" value="alpha/beta-Hydrolases"/>
    <property type="match status" value="1"/>
</dbReference>
<evidence type="ECO:0000259" key="1">
    <source>
        <dbReference type="Pfam" id="PF00561"/>
    </source>
</evidence>
<dbReference type="InterPro" id="IPR000639">
    <property type="entry name" value="Epox_hydrolase-like"/>
</dbReference>
<dbReference type="PANTHER" id="PTHR43798:SF29">
    <property type="entry name" value="AB HYDROLASE-1 DOMAIN-CONTAINING PROTEIN"/>
    <property type="match status" value="1"/>
</dbReference>
<proteinExistence type="predicted"/>
<dbReference type="InterPro" id="IPR050266">
    <property type="entry name" value="AB_hydrolase_sf"/>
</dbReference>
<dbReference type="Pfam" id="PF00561">
    <property type="entry name" value="Abhydrolase_1"/>
    <property type="match status" value="1"/>
</dbReference>
<feature type="domain" description="AB hydrolase-1" evidence="1">
    <location>
        <begin position="24"/>
        <end position="259"/>
    </location>
</feature>
<sequence length="292" mass="30873">MSPELHRISIFGSTMTVRILGSGPALLLAHGYLFDHEMWAPQIAALAARYRLILPDLWGHGGSGALPSTTRDMRDLAGHHLALLDHLGVDRCALVGLSLGGMWSAELALMAPGRVSALVLLATSLAAEPAASRDAYFGMLDLVADSGTIPPPVLATAMAMFFTPAIDRASPGMRARVAERLRAWDAARLRDSIAPLGRITFGRREALEALGALTVPTLVATGDGDMARPPAEGQAMADRIGCPFVRIPDAGHIANLEAPDFVTRLLCDFLARAIPGAPARDRTAPALHEDAS</sequence>
<evidence type="ECO:0000313" key="3">
    <source>
        <dbReference type="Proteomes" id="UP001056937"/>
    </source>
</evidence>
<keyword evidence="2" id="KW-0378">Hydrolase</keyword>
<protein>
    <submittedName>
        <fullName evidence="2">Alpha/beta fold hydrolase</fullName>
    </submittedName>
</protein>